<dbReference type="PANTHER" id="PTHR35526:SF3">
    <property type="entry name" value="ANTI-SIGMA-F FACTOR RSBW"/>
    <property type="match status" value="1"/>
</dbReference>
<name>A0A4U2YI43_9ACTN</name>
<dbReference type="SUPFAM" id="SSF55874">
    <property type="entry name" value="ATPase domain of HSP90 chaperone/DNA topoisomerase II/histidine kinase"/>
    <property type="match status" value="1"/>
</dbReference>
<accession>A0A4U2YI43</accession>
<feature type="domain" description="Histidine kinase/HSP90-like ATPase" evidence="2">
    <location>
        <begin position="31"/>
        <end position="132"/>
    </location>
</feature>
<dbReference type="EMBL" id="SZPY01000004">
    <property type="protein sequence ID" value="TKI60728.1"/>
    <property type="molecule type" value="Genomic_DNA"/>
</dbReference>
<keyword evidence="1" id="KW-0723">Serine/threonine-protein kinase</keyword>
<dbReference type="OrthoDB" id="3785402at2"/>
<organism evidence="3 4">
    <name type="scientific">Nocardioides jishulii</name>
    <dbReference type="NCBI Taxonomy" id="2575440"/>
    <lineage>
        <taxon>Bacteria</taxon>
        <taxon>Bacillati</taxon>
        <taxon>Actinomycetota</taxon>
        <taxon>Actinomycetes</taxon>
        <taxon>Propionibacteriales</taxon>
        <taxon>Nocardioidaceae</taxon>
        <taxon>Nocardioides</taxon>
    </lineage>
</organism>
<keyword evidence="3" id="KW-0547">Nucleotide-binding</keyword>
<comment type="caution">
    <text evidence="3">The sequence shown here is derived from an EMBL/GenBank/DDBJ whole genome shotgun (WGS) entry which is preliminary data.</text>
</comment>
<dbReference type="Pfam" id="PF13581">
    <property type="entry name" value="HATPase_c_2"/>
    <property type="match status" value="1"/>
</dbReference>
<reference evidence="3 4" key="1">
    <citation type="submission" date="2019-04" db="EMBL/GenBank/DDBJ databases">
        <authorList>
            <person name="Dong K."/>
        </authorList>
    </citation>
    <scope>NUCLEOTIDE SEQUENCE [LARGE SCALE GENOMIC DNA]</scope>
    <source>
        <strain evidence="4">dk3543</strain>
    </source>
</reference>
<evidence type="ECO:0000313" key="3">
    <source>
        <dbReference type="EMBL" id="TKI60728.1"/>
    </source>
</evidence>
<keyword evidence="3" id="KW-0067">ATP-binding</keyword>
<dbReference type="CDD" id="cd16936">
    <property type="entry name" value="HATPase_RsbW-like"/>
    <property type="match status" value="1"/>
</dbReference>
<dbReference type="InterPro" id="IPR050267">
    <property type="entry name" value="Anti-sigma-factor_SerPK"/>
</dbReference>
<keyword evidence="4" id="KW-1185">Reference proteome</keyword>
<dbReference type="Proteomes" id="UP000307808">
    <property type="component" value="Unassembled WGS sequence"/>
</dbReference>
<gene>
    <name evidence="3" type="ORF">FC770_14535</name>
</gene>
<dbReference type="Gene3D" id="3.30.565.10">
    <property type="entry name" value="Histidine kinase-like ATPase, C-terminal domain"/>
    <property type="match status" value="1"/>
</dbReference>
<keyword evidence="1" id="KW-0808">Transferase</keyword>
<dbReference type="PANTHER" id="PTHR35526">
    <property type="entry name" value="ANTI-SIGMA-F FACTOR RSBW-RELATED"/>
    <property type="match status" value="1"/>
</dbReference>
<evidence type="ECO:0000313" key="4">
    <source>
        <dbReference type="Proteomes" id="UP000307808"/>
    </source>
</evidence>
<evidence type="ECO:0000256" key="1">
    <source>
        <dbReference type="ARBA" id="ARBA00022527"/>
    </source>
</evidence>
<dbReference type="InterPro" id="IPR036890">
    <property type="entry name" value="HATPase_C_sf"/>
</dbReference>
<dbReference type="GO" id="GO:0005524">
    <property type="term" value="F:ATP binding"/>
    <property type="evidence" value="ECO:0007669"/>
    <property type="project" value="UniProtKB-KW"/>
</dbReference>
<protein>
    <submittedName>
        <fullName evidence="3">ATP-binding protein</fullName>
    </submittedName>
</protein>
<sequence>MGTHDSDMTLEGLAVPEGLSSLHDLIKRGRAAHPHVDPEAFMMLETAVIEIAGNVVEHGRPPGEIWWSVSLRVHDDALEGVLADDGQRYEGDLSTVMPDPLAESGRGLPLAHAVLDELDYTRQHGKNVWTMRRRVRT</sequence>
<dbReference type="GO" id="GO:0004674">
    <property type="term" value="F:protein serine/threonine kinase activity"/>
    <property type="evidence" value="ECO:0007669"/>
    <property type="project" value="UniProtKB-KW"/>
</dbReference>
<keyword evidence="1" id="KW-0418">Kinase</keyword>
<evidence type="ECO:0000259" key="2">
    <source>
        <dbReference type="Pfam" id="PF13581"/>
    </source>
</evidence>
<dbReference type="InterPro" id="IPR003594">
    <property type="entry name" value="HATPase_dom"/>
</dbReference>
<proteinExistence type="predicted"/>
<dbReference type="RefSeq" id="WP_137067035.1">
    <property type="nucleotide sequence ID" value="NZ_CP040748.1"/>
</dbReference>
<dbReference type="AlphaFoldDB" id="A0A4U2YI43"/>